<keyword evidence="4 7" id="KW-0369">Histidine metabolism</keyword>
<dbReference type="EC" id="3.5.2.7" evidence="1 7"/>
<feature type="binding site" evidence="7">
    <location>
        <position position="147"/>
    </location>
    <ligand>
        <name>4-imidazolone-5-propanoate</name>
        <dbReference type="ChEBI" id="CHEBI:77893"/>
    </ligand>
</feature>
<dbReference type="FunFam" id="3.20.20.140:FF:000007">
    <property type="entry name" value="Imidazolonepropionase"/>
    <property type="match status" value="1"/>
</dbReference>
<feature type="binding site" evidence="7">
    <location>
        <position position="320"/>
    </location>
    <ligand>
        <name>Fe(3+)</name>
        <dbReference type="ChEBI" id="CHEBI:29034"/>
    </ligand>
</feature>
<sequence>MSSNSDTLWINARLATFDAANLAPYGALDGHALWLRDGRIHAVLPQEQALAAFAGGGEVRDAKGAWITPGFIDCHTHLVYGGNRAAEWEKRLTGVPYQQIAAEGGGIISTVRATRGLDEDELALTSLPRLKALMKEGVTTIEMKSGYGLTLADELKQLRAARRLEAALPLEVATTLLSAHALPPEFAGDADGYIRHVCEVIIPAAAQEGLAEAVDVFCEGVGFSPAQTRQVFEAARAHGLKVKGHVEQLSNLHGAALVAEFGGLSADHIEYLDDAGVAALAKSGTVAVLLPGAYYFLRETQKPPVDKLRAAGVAMAVSTDLNPGTSPFASIRLAMNQACVLFGLTPEEALRGTTRHAAQALGRGATHGQLAAGFVADLLLWDIDHPAEIVYGLGTNPLTRRVFRGVVQHEG</sequence>
<dbReference type="SUPFAM" id="SSF51338">
    <property type="entry name" value="Composite domain of metallo-dependent hydrolases"/>
    <property type="match status" value="1"/>
</dbReference>
<feature type="binding site" evidence="7">
    <location>
        <position position="77"/>
    </location>
    <ligand>
        <name>Zn(2+)</name>
        <dbReference type="ChEBI" id="CHEBI:29105"/>
    </ligand>
</feature>
<dbReference type="Proteomes" id="UP000279384">
    <property type="component" value="Unassembled WGS sequence"/>
</dbReference>
<comment type="cofactor">
    <cofactor evidence="7">
        <name>Zn(2+)</name>
        <dbReference type="ChEBI" id="CHEBI:29105"/>
    </cofactor>
    <cofactor evidence="7">
        <name>Fe(3+)</name>
        <dbReference type="ChEBI" id="CHEBI:29034"/>
    </cofactor>
    <text evidence="7">Binds 1 zinc or iron ion per subunit.</text>
</comment>
<comment type="similarity">
    <text evidence="7">Belongs to the metallo-dependent hydrolases superfamily. HutI family.</text>
</comment>
<dbReference type="InterPro" id="IPR032466">
    <property type="entry name" value="Metal_Hydrolase"/>
</dbReference>
<gene>
    <name evidence="7" type="primary">hutI</name>
    <name evidence="9" type="ORF">C8E02_3465</name>
</gene>
<dbReference type="InterPro" id="IPR005920">
    <property type="entry name" value="HutI"/>
</dbReference>
<feature type="binding site" evidence="7">
    <location>
        <position position="245"/>
    </location>
    <ligand>
        <name>Zn(2+)</name>
        <dbReference type="ChEBI" id="CHEBI:29105"/>
    </ligand>
</feature>
<dbReference type="GO" id="GO:0019557">
    <property type="term" value="P:L-histidine catabolic process to glutamate and formate"/>
    <property type="evidence" value="ECO:0007669"/>
    <property type="project" value="UniProtKB-UniPathway"/>
</dbReference>
<dbReference type="EMBL" id="RBID01000020">
    <property type="protein sequence ID" value="RKQ52994.1"/>
    <property type="molecule type" value="Genomic_DNA"/>
</dbReference>
<dbReference type="Pfam" id="PF01979">
    <property type="entry name" value="Amidohydro_1"/>
    <property type="match status" value="1"/>
</dbReference>
<dbReference type="GO" id="GO:0005737">
    <property type="term" value="C:cytoplasm"/>
    <property type="evidence" value="ECO:0007669"/>
    <property type="project" value="UniProtKB-SubCell"/>
</dbReference>
<feature type="binding site" evidence="7">
    <location>
        <position position="77"/>
    </location>
    <ligand>
        <name>Fe(3+)</name>
        <dbReference type="ChEBI" id="CHEBI:29034"/>
    </ligand>
</feature>
<feature type="binding site" evidence="7">
    <location>
        <position position="180"/>
    </location>
    <ligand>
        <name>4-imidazolone-5-propanoate</name>
        <dbReference type="ChEBI" id="CHEBI:77893"/>
    </ligand>
</feature>
<dbReference type="AlphaFoldDB" id="A0A495AYK9"/>
<dbReference type="InterPro" id="IPR006680">
    <property type="entry name" value="Amidohydro-rel"/>
</dbReference>
<evidence type="ECO:0000313" key="9">
    <source>
        <dbReference type="EMBL" id="RKQ52994.1"/>
    </source>
</evidence>
<dbReference type="Gene3D" id="2.30.40.10">
    <property type="entry name" value="Urease, subunit C, domain 1"/>
    <property type="match status" value="1"/>
</dbReference>
<evidence type="ECO:0000256" key="1">
    <source>
        <dbReference type="ARBA" id="ARBA00012864"/>
    </source>
</evidence>
<feature type="binding site" evidence="7">
    <location>
        <position position="324"/>
    </location>
    <ligand>
        <name>N-formimidoyl-L-glutamate</name>
        <dbReference type="ChEBI" id="CHEBI:58928"/>
    </ligand>
</feature>
<evidence type="ECO:0000313" key="10">
    <source>
        <dbReference type="Proteomes" id="UP000279384"/>
    </source>
</evidence>
<comment type="pathway">
    <text evidence="7">Amino-acid degradation; L-histidine degradation into L-glutamate; N-formimidoyl-L-glutamate from L-histidine: step 3/3.</text>
</comment>
<feature type="binding site" evidence="7">
    <location>
        <position position="147"/>
    </location>
    <ligand>
        <name>N-formimidoyl-L-glutamate</name>
        <dbReference type="ChEBI" id="CHEBI:58928"/>
    </ligand>
</feature>
<dbReference type="InterPro" id="IPR011059">
    <property type="entry name" value="Metal-dep_hydrolase_composite"/>
</dbReference>
<feature type="binding site" evidence="7">
    <location>
        <position position="320"/>
    </location>
    <ligand>
        <name>Zn(2+)</name>
        <dbReference type="ChEBI" id="CHEBI:29105"/>
    </ligand>
</feature>
<evidence type="ECO:0000259" key="8">
    <source>
        <dbReference type="Pfam" id="PF01979"/>
    </source>
</evidence>
<feature type="binding site" evidence="7">
    <location>
        <position position="322"/>
    </location>
    <ligand>
        <name>N-formimidoyl-L-glutamate</name>
        <dbReference type="ChEBI" id="CHEBI:58928"/>
    </ligand>
</feature>
<name>A0A495AYK9_VOGIN</name>
<dbReference type="Gene3D" id="3.20.20.140">
    <property type="entry name" value="Metal-dependent hydrolases"/>
    <property type="match status" value="1"/>
</dbReference>
<dbReference type="GO" id="GO:0008270">
    <property type="term" value="F:zinc ion binding"/>
    <property type="evidence" value="ECO:0007669"/>
    <property type="project" value="UniProtKB-UniRule"/>
</dbReference>
<reference evidence="9 10" key="1">
    <citation type="submission" date="2018-10" db="EMBL/GenBank/DDBJ databases">
        <title>Genomic Encyclopedia of Type Strains, Phase IV (KMG-IV): sequencing the most valuable type-strain genomes for metagenomic binning, comparative biology and taxonomic classification.</title>
        <authorList>
            <person name="Goeker M."/>
        </authorList>
    </citation>
    <scope>NUCLEOTIDE SEQUENCE [LARGE SCALE GENOMIC DNA]</scope>
    <source>
        <strain evidence="9 10">DSM 3303</strain>
    </source>
</reference>
<comment type="catalytic activity">
    <reaction evidence="7">
        <text>4-imidazolone-5-propanoate + H2O = N-formimidoyl-L-glutamate</text>
        <dbReference type="Rhea" id="RHEA:23660"/>
        <dbReference type="ChEBI" id="CHEBI:15377"/>
        <dbReference type="ChEBI" id="CHEBI:58928"/>
        <dbReference type="ChEBI" id="CHEBI:77893"/>
        <dbReference type="EC" id="3.5.2.7"/>
    </reaction>
</comment>
<keyword evidence="7" id="KW-0963">Cytoplasm</keyword>
<keyword evidence="5 7" id="KW-0862">Zinc</keyword>
<feature type="binding site" evidence="7">
    <location>
        <position position="75"/>
    </location>
    <ligand>
        <name>Fe(3+)</name>
        <dbReference type="ChEBI" id="CHEBI:29034"/>
    </ligand>
</feature>
<dbReference type="RefSeq" id="WP_120812875.1">
    <property type="nucleotide sequence ID" value="NZ_RBID01000020.1"/>
</dbReference>
<organism evidence="9 10">
    <name type="scientific">Vogesella indigofera</name>
    <name type="common">Pseudomonas indigofera</name>
    <dbReference type="NCBI Taxonomy" id="45465"/>
    <lineage>
        <taxon>Bacteria</taxon>
        <taxon>Pseudomonadati</taxon>
        <taxon>Pseudomonadota</taxon>
        <taxon>Betaproteobacteria</taxon>
        <taxon>Neisseriales</taxon>
        <taxon>Chromobacteriaceae</taxon>
        <taxon>Vogesella</taxon>
    </lineage>
</organism>
<dbReference type="UniPathway" id="UPA00379">
    <property type="reaction ID" value="UER00551"/>
</dbReference>
<feature type="binding site" evidence="7">
    <location>
        <position position="325"/>
    </location>
    <ligand>
        <name>4-imidazolone-5-propanoate</name>
        <dbReference type="ChEBI" id="CHEBI:77893"/>
    </ligand>
</feature>
<comment type="subcellular location">
    <subcellularLocation>
        <location evidence="7">Cytoplasm</location>
    </subcellularLocation>
</comment>
<feature type="binding site" evidence="7">
    <location>
        <position position="248"/>
    </location>
    <ligand>
        <name>4-imidazolone-5-propanoate</name>
        <dbReference type="ChEBI" id="CHEBI:77893"/>
    </ligand>
</feature>
<dbReference type="PANTHER" id="PTHR42752">
    <property type="entry name" value="IMIDAZOLONEPROPIONASE"/>
    <property type="match status" value="1"/>
</dbReference>
<feature type="binding site" evidence="7">
    <location>
        <position position="245"/>
    </location>
    <ligand>
        <name>Fe(3+)</name>
        <dbReference type="ChEBI" id="CHEBI:29034"/>
    </ligand>
</feature>
<dbReference type="CDD" id="cd01296">
    <property type="entry name" value="Imidazolone-5PH"/>
    <property type="match status" value="1"/>
</dbReference>
<proteinExistence type="inferred from homology"/>
<keyword evidence="6 7" id="KW-0408">Iron</keyword>
<dbReference type="HAMAP" id="MF_00372">
    <property type="entry name" value="HutI"/>
    <property type="match status" value="1"/>
</dbReference>
<dbReference type="GO" id="GO:0050480">
    <property type="term" value="F:imidazolonepropionase activity"/>
    <property type="evidence" value="ECO:0007669"/>
    <property type="project" value="UniProtKB-UniRule"/>
</dbReference>
<feature type="binding site" evidence="7">
    <location>
        <position position="75"/>
    </location>
    <ligand>
        <name>Zn(2+)</name>
        <dbReference type="ChEBI" id="CHEBI:29105"/>
    </ligand>
</feature>
<dbReference type="NCBIfam" id="TIGR01224">
    <property type="entry name" value="hutI"/>
    <property type="match status" value="1"/>
</dbReference>
<keyword evidence="3 7" id="KW-0378">Hydrolase</keyword>
<evidence type="ECO:0000256" key="2">
    <source>
        <dbReference type="ARBA" id="ARBA00022723"/>
    </source>
</evidence>
<protein>
    <recommendedName>
        <fullName evidence="1 7">Imidazolonepropionase</fullName>
        <ecNumber evidence="1 7">3.5.2.7</ecNumber>
    </recommendedName>
    <alternativeName>
        <fullName evidence="7">Imidazolone-5-propionate hydrolase</fullName>
    </alternativeName>
</protein>
<evidence type="ECO:0000256" key="4">
    <source>
        <dbReference type="ARBA" id="ARBA00022808"/>
    </source>
</evidence>
<feature type="binding site" evidence="7">
    <location>
        <position position="84"/>
    </location>
    <ligand>
        <name>4-imidazolone-5-propanoate</name>
        <dbReference type="ChEBI" id="CHEBI:77893"/>
    </ligand>
</feature>
<evidence type="ECO:0000256" key="6">
    <source>
        <dbReference type="ARBA" id="ARBA00023004"/>
    </source>
</evidence>
<dbReference type="PANTHER" id="PTHR42752:SF1">
    <property type="entry name" value="IMIDAZOLONEPROPIONASE-RELATED"/>
    <property type="match status" value="1"/>
</dbReference>
<evidence type="ECO:0000256" key="7">
    <source>
        <dbReference type="HAMAP-Rule" id="MF_00372"/>
    </source>
</evidence>
<evidence type="ECO:0000256" key="5">
    <source>
        <dbReference type="ARBA" id="ARBA00022833"/>
    </source>
</evidence>
<feature type="domain" description="Amidohydrolase-related" evidence="8">
    <location>
        <begin position="66"/>
        <end position="394"/>
    </location>
</feature>
<evidence type="ECO:0000256" key="3">
    <source>
        <dbReference type="ARBA" id="ARBA00022801"/>
    </source>
</evidence>
<keyword evidence="2 7" id="KW-0479">Metal-binding</keyword>
<accession>A0A495AYK9</accession>
<dbReference type="SUPFAM" id="SSF51556">
    <property type="entry name" value="Metallo-dependent hydrolases"/>
    <property type="match status" value="1"/>
</dbReference>
<dbReference type="GO" id="GO:0005506">
    <property type="term" value="F:iron ion binding"/>
    <property type="evidence" value="ECO:0007669"/>
    <property type="project" value="UniProtKB-UniRule"/>
</dbReference>
<comment type="function">
    <text evidence="7">Catalyzes the hydrolytic cleavage of the carbon-nitrogen bond in imidazolone-5-propanoate to yield N-formimidoyl-L-glutamate. It is the third step in the universal histidine degradation pathway.</text>
</comment>
<comment type="caution">
    <text evidence="9">The sequence shown here is derived from an EMBL/GenBank/DDBJ whole genome shotgun (WGS) entry which is preliminary data.</text>
</comment>
<dbReference type="GO" id="GO:0019556">
    <property type="term" value="P:L-histidine catabolic process to glutamate and formamide"/>
    <property type="evidence" value="ECO:0007669"/>
    <property type="project" value="UniProtKB-UniRule"/>
</dbReference>